<dbReference type="PRINTS" id="PR00081">
    <property type="entry name" value="GDHRDH"/>
</dbReference>
<dbReference type="AlphaFoldDB" id="A0A5N5WH81"/>
<proteinExistence type="predicted"/>
<dbReference type="InterPro" id="IPR036291">
    <property type="entry name" value="NAD(P)-bd_dom_sf"/>
</dbReference>
<keyword evidence="1" id="KW-0560">Oxidoreductase</keyword>
<organism evidence="2 3">
    <name type="scientific">Aspergillus leporis</name>
    <dbReference type="NCBI Taxonomy" id="41062"/>
    <lineage>
        <taxon>Eukaryota</taxon>
        <taxon>Fungi</taxon>
        <taxon>Dikarya</taxon>
        <taxon>Ascomycota</taxon>
        <taxon>Pezizomycotina</taxon>
        <taxon>Eurotiomycetes</taxon>
        <taxon>Eurotiomycetidae</taxon>
        <taxon>Eurotiales</taxon>
        <taxon>Aspergillaceae</taxon>
        <taxon>Aspergillus</taxon>
        <taxon>Aspergillus subgen. Circumdati</taxon>
    </lineage>
</organism>
<dbReference type="SUPFAM" id="SSF51735">
    <property type="entry name" value="NAD(P)-binding Rossmann-fold domains"/>
    <property type="match status" value="1"/>
</dbReference>
<dbReference type="PANTHER" id="PTHR43157:SF67">
    <property type="entry name" value="DEHYDROGENASE_REDUCTASE FAMILY PROTEIN, PUTATIVE (AFU_ORTHOLOGUE AFUA_3G02580)-RELATED"/>
    <property type="match status" value="1"/>
</dbReference>
<name>A0A5N5WH81_9EURO</name>
<evidence type="ECO:0000256" key="1">
    <source>
        <dbReference type="ARBA" id="ARBA00023002"/>
    </source>
</evidence>
<gene>
    <name evidence="2" type="ORF">BDV29DRAFT_185595</name>
</gene>
<dbReference type="PANTHER" id="PTHR43157">
    <property type="entry name" value="PHOSPHATIDYLINOSITOL-GLYCAN BIOSYNTHESIS CLASS F PROTEIN-RELATED"/>
    <property type="match status" value="1"/>
</dbReference>
<dbReference type="OrthoDB" id="542013at2759"/>
<dbReference type="Gene3D" id="3.40.50.720">
    <property type="entry name" value="NAD(P)-binding Rossmann-like Domain"/>
    <property type="match status" value="1"/>
</dbReference>
<sequence>MVSLPYFIYNQLFNHPPTPTTPFTNQTVIITGSNVGLGLEAARHIVSLNAQKVILAVRNLSAGDEARKSIESTTGRTGVIEVWELDLASYASVLAFSKRANTLPRLDAVIENAALATENYQLAEGHERTITVNVISTVLLGLLLLPKLRETGKLSPGLKPRLSVVVSEVHAWTQFPEWREENTFAALSNRETARMGERYPTSKLLDILAVREMVARLRDDSVVVNMVNPGFCHSQLGRDAGLGFKVMKMFLARSTEEGSRTLVAGVAAGEESHGQYMDSGKVASDFLSGFVCSEDGGRAQRKVWGELMEILEEVQPGVSKNF</sequence>
<keyword evidence="3" id="KW-1185">Reference proteome</keyword>
<evidence type="ECO:0000313" key="3">
    <source>
        <dbReference type="Proteomes" id="UP000326565"/>
    </source>
</evidence>
<dbReference type="Pfam" id="PF00106">
    <property type="entry name" value="adh_short"/>
    <property type="match status" value="1"/>
</dbReference>
<evidence type="ECO:0008006" key="4">
    <source>
        <dbReference type="Google" id="ProtNLM"/>
    </source>
</evidence>
<evidence type="ECO:0000313" key="2">
    <source>
        <dbReference type="EMBL" id="KAB8067768.1"/>
    </source>
</evidence>
<dbReference type="EMBL" id="ML732447">
    <property type="protein sequence ID" value="KAB8067768.1"/>
    <property type="molecule type" value="Genomic_DNA"/>
</dbReference>
<dbReference type="InterPro" id="IPR002347">
    <property type="entry name" value="SDR_fam"/>
</dbReference>
<protein>
    <recommendedName>
        <fullName evidence="4">Short-chain dehydrogenase/reductase family protein</fullName>
    </recommendedName>
</protein>
<accession>A0A5N5WH81</accession>
<dbReference type="GO" id="GO:0016491">
    <property type="term" value="F:oxidoreductase activity"/>
    <property type="evidence" value="ECO:0007669"/>
    <property type="project" value="UniProtKB-KW"/>
</dbReference>
<dbReference type="Proteomes" id="UP000326565">
    <property type="component" value="Unassembled WGS sequence"/>
</dbReference>
<reference evidence="2 3" key="1">
    <citation type="submission" date="2019-04" db="EMBL/GenBank/DDBJ databases">
        <title>Friends and foes A comparative genomics study of 23 Aspergillus species from section Flavi.</title>
        <authorList>
            <consortium name="DOE Joint Genome Institute"/>
            <person name="Kjaerbolling I."/>
            <person name="Vesth T."/>
            <person name="Frisvad J.C."/>
            <person name="Nybo J.L."/>
            <person name="Theobald S."/>
            <person name="Kildgaard S."/>
            <person name="Isbrandt T."/>
            <person name="Kuo A."/>
            <person name="Sato A."/>
            <person name="Lyhne E.K."/>
            <person name="Kogle M.E."/>
            <person name="Wiebenga A."/>
            <person name="Kun R.S."/>
            <person name="Lubbers R.J."/>
            <person name="Makela M.R."/>
            <person name="Barry K."/>
            <person name="Chovatia M."/>
            <person name="Clum A."/>
            <person name="Daum C."/>
            <person name="Haridas S."/>
            <person name="He G."/>
            <person name="LaButti K."/>
            <person name="Lipzen A."/>
            <person name="Mondo S."/>
            <person name="Riley R."/>
            <person name="Salamov A."/>
            <person name="Simmons B.A."/>
            <person name="Magnuson J.K."/>
            <person name="Henrissat B."/>
            <person name="Mortensen U.H."/>
            <person name="Larsen T.O."/>
            <person name="Devries R.P."/>
            <person name="Grigoriev I.V."/>
            <person name="Machida M."/>
            <person name="Baker S.E."/>
            <person name="Andersen M.R."/>
        </authorList>
    </citation>
    <scope>NUCLEOTIDE SEQUENCE [LARGE SCALE GENOMIC DNA]</scope>
    <source>
        <strain evidence="2 3">CBS 151.66</strain>
    </source>
</reference>